<evidence type="ECO:0008006" key="3">
    <source>
        <dbReference type="Google" id="ProtNLM"/>
    </source>
</evidence>
<protein>
    <recommendedName>
        <fullName evidence="3">IraD/Gp25-like domain-containing protein</fullName>
    </recommendedName>
</protein>
<accession>A0A1D2QMW4</accession>
<name>A0A1D2QMW4_9GAMM</name>
<dbReference type="EMBL" id="MDLC01000047">
    <property type="protein sequence ID" value="ODS22903.1"/>
    <property type="molecule type" value="Genomic_DNA"/>
</dbReference>
<dbReference type="Proteomes" id="UP000242502">
    <property type="component" value="Unassembled WGS sequence"/>
</dbReference>
<gene>
    <name evidence="1" type="ORF">AB835_11670</name>
</gene>
<organism evidence="1 2">
    <name type="scientific">Candidatus Endobugula sertula</name>
    <name type="common">Bugula neritina bacterial symbiont</name>
    <dbReference type="NCBI Taxonomy" id="62101"/>
    <lineage>
        <taxon>Bacteria</taxon>
        <taxon>Pseudomonadati</taxon>
        <taxon>Pseudomonadota</taxon>
        <taxon>Gammaproteobacteria</taxon>
        <taxon>Cellvibrionales</taxon>
        <taxon>Cellvibrionaceae</taxon>
        <taxon>Candidatus Endobugula</taxon>
    </lineage>
</organism>
<evidence type="ECO:0000313" key="1">
    <source>
        <dbReference type="EMBL" id="ODS22903.1"/>
    </source>
</evidence>
<evidence type="ECO:0000313" key="2">
    <source>
        <dbReference type="Proteomes" id="UP000242502"/>
    </source>
</evidence>
<sequence length="116" mass="13250">MKTGMHKHTGETITGVEFLNQRFVDAFSTRKGSLVVDREYGTYIDDLIDENITPLFRMQLFARAAETIKNPVNGLDDVKLKQLELIEQADNSVEVVVYMQWENQEVTTRVTLLEAA</sequence>
<dbReference type="SUPFAM" id="SSF160719">
    <property type="entry name" value="gpW/gp25-like"/>
    <property type="match status" value="1"/>
</dbReference>
<proteinExistence type="predicted"/>
<dbReference type="Gene3D" id="3.10.450.40">
    <property type="match status" value="1"/>
</dbReference>
<reference evidence="1 2" key="1">
    <citation type="journal article" date="2016" name="Appl. Environ. Microbiol.">
        <title>Lack of Overt Genome Reduction in the Bryostatin-Producing Bryozoan Symbiont "Candidatus Endobugula sertula".</title>
        <authorList>
            <person name="Miller I.J."/>
            <person name="Vanee N."/>
            <person name="Fong S.S."/>
            <person name="Lim-Fong G.E."/>
            <person name="Kwan J.C."/>
        </authorList>
    </citation>
    <scope>NUCLEOTIDE SEQUENCE [LARGE SCALE GENOMIC DNA]</scope>
    <source>
        <strain evidence="1">AB1-4</strain>
    </source>
</reference>
<dbReference type="AlphaFoldDB" id="A0A1D2QMW4"/>
<dbReference type="STRING" id="62101.AB835_11670"/>
<comment type="caution">
    <text evidence="1">The sequence shown here is derived from an EMBL/GenBank/DDBJ whole genome shotgun (WGS) entry which is preliminary data.</text>
</comment>